<organism evidence="8 9">
    <name type="scientific">Candidatus Endolissoclinum faulkneri L2</name>
    <dbReference type="NCBI Taxonomy" id="1193729"/>
    <lineage>
        <taxon>Bacteria</taxon>
        <taxon>Pseudomonadati</taxon>
        <taxon>Pseudomonadota</taxon>
        <taxon>Alphaproteobacteria</taxon>
        <taxon>Rhodospirillales</taxon>
        <taxon>Rhodospirillaceae</taxon>
        <taxon>Candidatus Endolissoclinum</taxon>
    </lineage>
</organism>
<dbReference type="AlphaFoldDB" id="K7Z2S9"/>
<dbReference type="EC" id="5.4.99.25" evidence="5"/>
<evidence type="ECO:0000313" key="9">
    <source>
        <dbReference type="Proteomes" id="UP000010077"/>
    </source>
</evidence>
<dbReference type="PATRIC" id="fig|1193729.4.peg.43"/>
<keyword evidence="3 5" id="KW-0819">tRNA processing</keyword>
<dbReference type="PANTHER" id="PTHR13767">
    <property type="entry name" value="TRNA-PSEUDOURIDINE SYNTHASE"/>
    <property type="match status" value="1"/>
</dbReference>
<gene>
    <name evidence="5 8" type="primary">truB</name>
    <name evidence="8" type="ORF">A1OE_64</name>
</gene>
<evidence type="ECO:0000313" key="8">
    <source>
        <dbReference type="EMBL" id="AFX98278.1"/>
    </source>
</evidence>
<dbReference type="eggNOG" id="COG0130">
    <property type="taxonomic scope" value="Bacteria"/>
</dbReference>
<feature type="domain" description="tRNA pseudouridylate synthase B C-terminal" evidence="7">
    <location>
        <begin position="181"/>
        <end position="239"/>
    </location>
</feature>
<evidence type="ECO:0000256" key="2">
    <source>
        <dbReference type="ARBA" id="ARBA00005642"/>
    </source>
</evidence>
<comment type="function">
    <text evidence="5">Responsible for synthesis of pseudouridine from uracil-55 in the psi GC loop of transfer RNAs.</text>
</comment>
<dbReference type="NCBIfam" id="TIGR00431">
    <property type="entry name" value="TruB"/>
    <property type="match status" value="1"/>
</dbReference>
<evidence type="ECO:0000256" key="3">
    <source>
        <dbReference type="ARBA" id="ARBA00022694"/>
    </source>
</evidence>
<sequence length="317" mass="35165">MACKKRDGTVHGWLVLDKPMHITSAKAVFAVREIFNATKAGHAGTLDPLATGVLPIALGEATKTVPYAMNSTKDYNLTVRWGEATTTDDADGEVIETSELRPNIPDILEIIDRFIGIIEQVPPNFSAIRINGERAYKLARSGKKVNLKRRLINIINLILVNVPNRDEANFQVTSGSGAYMRSLARNLAQSLGTVGHVRNLRRLRVGPFCINNAITLNKIDNPMKNIQPSNYLLPIETALKNMPSIALQKSQAAILRNGQAIPIHTLMDNLRLYNLHENDLIYVTNNRIPVAITRIKNGDIHPLKVLNFSDTLKTIKQ</sequence>
<dbReference type="Gene3D" id="3.30.2350.10">
    <property type="entry name" value="Pseudouridine synthase"/>
    <property type="match status" value="1"/>
</dbReference>
<dbReference type="GO" id="GO:0031119">
    <property type="term" value="P:tRNA pseudouridine synthesis"/>
    <property type="evidence" value="ECO:0007669"/>
    <property type="project" value="UniProtKB-UniRule"/>
</dbReference>
<dbReference type="KEGG" id="thal:A1OE_64"/>
<dbReference type="Proteomes" id="UP000010077">
    <property type="component" value="Chromosome"/>
</dbReference>
<dbReference type="EMBL" id="CP003539">
    <property type="protein sequence ID" value="AFX98278.1"/>
    <property type="molecule type" value="Genomic_DNA"/>
</dbReference>
<dbReference type="SUPFAM" id="SSF55120">
    <property type="entry name" value="Pseudouridine synthase"/>
    <property type="match status" value="1"/>
</dbReference>
<comment type="catalytic activity">
    <reaction evidence="1 5">
        <text>uridine(55) in tRNA = pseudouridine(55) in tRNA</text>
        <dbReference type="Rhea" id="RHEA:42532"/>
        <dbReference type="Rhea" id="RHEA-COMP:10101"/>
        <dbReference type="Rhea" id="RHEA-COMP:10102"/>
        <dbReference type="ChEBI" id="CHEBI:65314"/>
        <dbReference type="ChEBI" id="CHEBI:65315"/>
        <dbReference type="EC" id="5.4.99.25"/>
    </reaction>
</comment>
<proteinExistence type="inferred from homology"/>
<dbReference type="CDD" id="cd02573">
    <property type="entry name" value="PseudoU_synth_EcTruB"/>
    <property type="match status" value="1"/>
</dbReference>
<dbReference type="HAMAP" id="MF_01080">
    <property type="entry name" value="TruB_bact"/>
    <property type="match status" value="1"/>
</dbReference>
<keyword evidence="4 5" id="KW-0413">Isomerase</keyword>
<dbReference type="GO" id="GO:1990481">
    <property type="term" value="P:mRNA pseudouridine synthesis"/>
    <property type="evidence" value="ECO:0007669"/>
    <property type="project" value="TreeGrafter"/>
</dbReference>
<feature type="active site" description="Nucleophile" evidence="5">
    <location>
        <position position="47"/>
    </location>
</feature>
<comment type="similarity">
    <text evidence="2 5">Belongs to the pseudouridine synthase TruB family. Type 1 subfamily.</text>
</comment>
<dbReference type="InterPro" id="IPR002501">
    <property type="entry name" value="PsdUridine_synth_N"/>
</dbReference>
<dbReference type="InterPro" id="IPR032819">
    <property type="entry name" value="TruB_C"/>
</dbReference>
<evidence type="ECO:0000256" key="1">
    <source>
        <dbReference type="ARBA" id="ARBA00000385"/>
    </source>
</evidence>
<dbReference type="PANTHER" id="PTHR13767:SF2">
    <property type="entry name" value="PSEUDOURIDYLATE SYNTHASE TRUB1"/>
    <property type="match status" value="1"/>
</dbReference>
<dbReference type="STRING" id="1193729.A1OE_64"/>
<dbReference type="RefSeq" id="WP_015087776.1">
    <property type="nucleotide sequence ID" value="NC_019566.1"/>
</dbReference>
<dbReference type="GO" id="GO:0160148">
    <property type="term" value="F:tRNA pseudouridine(55) synthase activity"/>
    <property type="evidence" value="ECO:0007669"/>
    <property type="project" value="UniProtKB-EC"/>
</dbReference>
<protein>
    <recommendedName>
        <fullName evidence="5">tRNA pseudouridine synthase B</fullName>
        <ecNumber evidence="5">5.4.99.25</ecNumber>
    </recommendedName>
    <alternativeName>
        <fullName evidence="5">tRNA pseudouridine(55) synthase</fullName>
        <shortName evidence="5">Psi55 synthase</shortName>
    </alternativeName>
    <alternativeName>
        <fullName evidence="5">tRNA pseudouridylate synthase</fullName>
    </alternativeName>
    <alternativeName>
        <fullName evidence="5">tRNA-uridine isomerase</fullName>
    </alternativeName>
</protein>
<dbReference type="GO" id="GO:0003723">
    <property type="term" value="F:RNA binding"/>
    <property type="evidence" value="ECO:0007669"/>
    <property type="project" value="InterPro"/>
</dbReference>
<dbReference type="InterPro" id="IPR020103">
    <property type="entry name" value="PsdUridine_synth_cat_dom_sf"/>
</dbReference>
<dbReference type="HOGENOM" id="CLU_032087_0_3_5"/>
<accession>K7Z2S9</accession>
<feature type="domain" description="Pseudouridine synthase II N-terminal" evidence="6">
    <location>
        <begin position="32"/>
        <end position="180"/>
    </location>
</feature>
<evidence type="ECO:0000256" key="5">
    <source>
        <dbReference type="HAMAP-Rule" id="MF_01080"/>
    </source>
</evidence>
<keyword evidence="9" id="KW-1185">Reference proteome</keyword>
<dbReference type="InterPro" id="IPR014780">
    <property type="entry name" value="tRNA_psdUridine_synth_TruB"/>
</dbReference>
<evidence type="ECO:0000259" key="6">
    <source>
        <dbReference type="Pfam" id="PF01509"/>
    </source>
</evidence>
<dbReference type="Pfam" id="PF01509">
    <property type="entry name" value="TruB_N"/>
    <property type="match status" value="1"/>
</dbReference>
<evidence type="ECO:0000259" key="7">
    <source>
        <dbReference type="Pfam" id="PF16198"/>
    </source>
</evidence>
<evidence type="ECO:0000256" key="4">
    <source>
        <dbReference type="ARBA" id="ARBA00023235"/>
    </source>
</evidence>
<dbReference type="OrthoDB" id="9802309at2"/>
<reference evidence="8 9" key="1">
    <citation type="journal article" date="2012" name="Proc. Natl. Acad. Sci. U.S.A.">
        <title>Genome streamlining and chemical defense in a coral reef symbiosis.</title>
        <authorList>
            <person name="Kwan J.C."/>
            <person name="Donia M.S."/>
            <person name="Han A.W."/>
            <person name="Hirose E."/>
            <person name="Haygood M.G."/>
            <person name="Schmidt E.W."/>
        </authorList>
    </citation>
    <scope>NUCLEOTIDE SEQUENCE [LARGE SCALE GENOMIC DNA]</scope>
    <source>
        <strain evidence="8 9">L2</strain>
    </source>
</reference>
<name>K7Z2S9_9PROT</name>
<dbReference type="Pfam" id="PF16198">
    <property type="entry name" value="TruB_C_2"/>
    <property type="match status" value="1"/>
</dbReference>